<protein>
    <submittedName>
        <fullName evidence="1">Metalloprotease</fullName>
    </submittedName>
</protein>
<comment type="caution">
    <text evidence="1">The sequence shown here is derived from an EMBL/GenBank/DDBJ whole genome shotgun (WGS) entry which is preliminary data.</text>
</comment>
<sequence length="931" mass="109028">MNFLSFSQNSIDLKATFDVTSKKIEIEQTIQYQNTSNNTLQYIYLTDWSNSYSTKNTPLAKRFAEEYKNDFHFAKNEDRGFTVITSLKQNNKEVSHERLKNQLDIIKVRLNKALAPNETYTLHLNYLVQIPNAKFTRYGIDSANNINLKYWYITPAVYDGTWHYFSNKGIEDAYIPKTDQNFEITYPESYILTTELDEVQNTKHNNTITTTLQGKDRVNTKLFLFQEPRFNTVQTDYFSVVSSIGDVNLTQTERVLITDKVAGFITENLGEYPHERLLVSNTDYKKKPIYGLNLLPDFFRPFPDSFQYELKLLKTALYNYLENTLLINPRKDQWLIDGFQIYFLKKYVRENYPDMKIFGSLSNIWGIKSFHAAQLSFNDQYNLLYMNMARGNQDQPLTKQKDSLLKFNKNIANPNKAAIGLEYLNSYDESIQLNQSIQEFLNLQKLKPTTTKDFEKFITTKASKDIHWFFNEYLKTSKKIDYKIEKVEPSRDSVKVVIKNKTRTSMPTSLFTLNNDSITGKYWINNNALYDTIKLPKNKATKIVLNQDKITPERNNRNNTKSLTASLLNKPLQIRLLKDVEDTRYNQVLIMPILEFNNIYDGIVVGTKAYNKTVLKKDFTYKIAPQYGLKSNALTGSANLVYHQYNDSNRNLFKIQYVLTGSYDSYAPDLFVTSIKPSITFHFRDTENLRANKRGYLNLRYVSIRRDKDVNNILLDEAEPNYNIFNLRYINKNPGLIEFSSWFADFQASQTFSKISFNYEYRKLYQNNRQLNVRFFAGAFLKNKNQASNNYFSFALDRPTDYLFDYGYLGRSESTGIFSQELIIAEGGFKSKLETPYANQWMATTNISTSIWQYIHAYGDLGTLKNKNEKAKLVYDSGLRINLVEDYFEIYFPVYSNLGWEIAQPQYSQKIRFKFTADIQSLLGLFRRRWY</sequence>
<dbReference type="Proteomes" id="UP001597467">
    <property type="component" value="Unassembled WGS sequence"/>
</dbReference>
<evidence type="ECO:0000313" key="2">
    <source>
        <dbReference type="Proteomes" id="UP001597467"/>
    </source>
</evidence>
<keyword evidence="1" id="KW-0645">Protease</keyword>
<name>A0ABW5JVY0_9FLAO</name>
<dbReference type="EMBL" id="JBHULM010000001">
    <property type="protein sequence ID" value="MFD2540839.1"/>
    <property type="molecule type" value="Genomic_DNA"/>
</dbReference>
<dbReference type="Gene3D" id="1.10.390.10">
    <property type="entry name" value="Neutral Protease Domain 2"/>
    <property type="match status" value="1"/>
</dbReference>
<proteinExistence type="predicted"/>
<dbReference type="RefSeq" id="WP_379899955.1">
    <property type="nucleotide sequence ID" value="NZ_JBHULM010000001.1"/>
</dbReference>
<dbReference type="InterPro" id="IPR027268">
    <property type="entry name" value="Peptidase_M4/M1_CTD_sf"/>
</dbReference>
<reference evidence="2" key="1">
    <citation type="journal article" date="2019" name="Int. J. Syst. Evol. Microbiol.">
        <title>The Global Catalogue of Microorganisms (GCM) 10K type strain sequencing project: providing services to taxonomists for standard genome sequencing and annotation.</title>
        <authorList>
            <consortium name="The Broad Institute Genomics Platform"/>
            <consortium name="The Broad Institute Genome Sequencing Center for Infectious Disease"/>
            <person name="Wu L."/>
            <person name="Ma J."/>
        </authorList>
    </citation>
    <scope>NUCLEOTIDE SEQUENCE [LARGE SCALE GENOMIC DNA]</scope>
    <source>
        <strain evidence="2">KCTC 42808</strain>
    </source>
</reference>
<gene>
    <name evidence="1" type="ORF">ACFSSB_00795</name>
</gene>
<keyword evidence="2" id="KW-1185">Reference proteome</keyword>
<evidence type="ECO:0000313" key="1">
    <source>
        <dbReference type="EMBL" id="MFD2540839.1"/>
    </source>
</evidence>
<accession>A0ABW5JVY0</accession>
<keyword evidence="1" id="KW-0482">Metalloprotease</keyword>
<keyword evidence="1" id="KW-0378">Hydrolase</keyword>
<dbReference type="GO" id="GO:0008237">
    <property type="term" value="F:metallopeptidase activity"/>
    <property type="evidence" value="ECO:0007669"/>
    <property type="project" value="UniProtKB-KW"/>
</dbReference>
<organism evidence="1 2">
    <name type="scientific">Lacinutrix gracilariae</name>
    <dbReference type="NCBI Taxonomy" id="1747198"/>
    <lineage>
        <taxon>Bacteria</taxon>
        <taxon>Pseudomonadati</taxon>
        <taxon>Bacteroidota</taxon>
        <taxon>Flavobacteriia</taxon>
        <taxon>Flavobacteriales</taxon>
        <taxon>Flavobacteriaceae</taxon>
        <taxon>Lacinutrix</taxon>
    </lineage>
</organism>